<organism evidence="2 3">
    <name type="scientific">Lithospermum erythrorhizon</name>
    <name type="common">Purple gromwell</name>
    <name type="synonym">Lithospermum officinale var. erythrorhizon</name>
    <dbReference type="NCBI Taxonomy" id="34254"/>
    <lineage>
        <taxon>Eukaryota</taxon>
        <taxon>Viridiplantae</taxon>
        <taxon>Streptophyta</taxon>
        <taxon>Embryophyta</taxon>
        <taxon>Tracheophyta</taxon>
        <taxon>Spermatophyta</taxon>
        <taxon>Magnoliopsida</taxon>
        <taxon>eudicotyledons</taxon>
        <taxon>Gunneridae</taxon>
        <taxon>Pentapetalae</taxon>
        <taxon>asterids</taxon>
        <taxon>lamiids</taxon>
        <taxon>Boraginales</taxon>
        <taxon>Boraginaceae</taxon>
        <taxon>Boraginoideae</taxon>
        <taxon>Lithospermeae</taxon>
        <taxon>Lithospermum</taxon>
    </lineage>
</organism>
<comment type="caution">
    <text evidence="2">The sequence shown here is derived from an EMBL/GenBank/DDBJ whole genome shotgun (WGS) entry which is preliminary data.</text>
</comment>
<gene>
    <name evidence="2" type="ORF">LIER_05155</name>
</gene>
<dbReference type="AlphaFoldDB" id="A0AAV3P467"/>
<protein>
    <submittedName>
        <fullName evidence="2">Uncharacterized protein</fullName>
    </submittedName>
</protein>
<name>A0AAV3P467_LITER</name>
<evidence type="ECO:0000313" key="2">
    <source>
        <dbReference type="EMBL" id="GAA0144807.1"/>
    </source>
</evidence>
<keyword evidence="3" id="KW-1185">Reference proteome</keyword>
<sequence>MENCVSTDSSTSGDPSAICESSADPPDPSSGNREQSTLNNLAICSNDSLNFDDSSKLTSDPISSELKDDTISLVQENEDERHGTKIGSASSEKCLDKCATFPCSSKMSAVVNNLEKEDEQITAASPQSCLSDSATRSCLRSASLPSTLKLVSAIKGSREKLGNPPRKLSVTWDPDVYDPVPTAASHVPTNKSPRHRGNGKKNGRNKQKEGGKSSHGSSRIKDKKKQARKAGSSRCYKALVDDFPEGPLESLASMADFEVGSADALCGSSFLKKSVARLHFPVAKAT</sequence>
<evidence type="ECO:0000256" key="1">
    <source>
        <dbReference type="SAM" id="MobiDB-lite"/>
    </source>
</evidence>
<evidence type="ECO:0000313" key="3">
    <source>
        <dbReference type="Proteomes" id="UP001454036"/>
    </source>
</evidence>
<dbReference type="PANTHER" id="PTHR34952">
    <property type="entry name" value="OS05G0113500 PROTEIN"/>
    <property type="match status" value="1"/>
</dbReference>
<feature type="region of interest" description="Disordered" evidence="1">
    <location>
        <begin position="1"/>
        <end position="37"/>
    </location>
</feature>
<feature type="compositionally biased region" description="Basic residues" evidence="1">
    <location>
        <begin position="192"/>
        <end position="205"/>
    </location>
</feature>
<dbReference type="PANTHER" id="PTHR34952:SF2">
    <property type="entry name" value="OS05G0113500 PROTEIN"/>
    <property type="match status" value="1"/>
</dbReference>
<dbReference type="EMBL" id="BAABME010000697">
    <property type="protein sequence ID" value="GAA0144807.1"/>
    <property type="molecule type" value="Genomic_DNA"/>
</dbReference>
<dbReference type="Proteomes" id="UP001454036">
    <property type="component" value="Unassembled WGS sequence"/>
</dbReference>
<feature type="compositionally biased region" description="Polar residues" evidence="1">
    <location>
        <begin position="1"/>
        <end position="14"/>
    </location>
</feature>
<accession>A0AAV3P467</accession>
<feature type="region of interest" description="Disordered" evidence="1">
    <location>
        <begin position="179"/>
        <end position="231"/>
    </location>
</feature>
<reference evidence="2 3" key="1">
    <citation type="submission" date="2024-01" db="EMBL/GenBank/DDBJ databases">
        <title>The complete chloroplast genome sequence of Lithospermum erythrorhizon: insights into the phylogenetic relationship among Boraginaceae species and the maternal lineages of purple gromwells.</title>
        <authorList>
            <person name="Okada T."/>
            <person name="Watanabe K."/>
        </authorList>
    </citation>
    <scope>NUCLEOTIDE SEQUENCE [LARGE SCALE GENOMIC DNA]</scope>
</reference>
<proteinExistence type="predicted"/>